<feature type="coiled-coil region" evidence="6">
    <location>
        <begin position="52"/>
        <end position="89"/>
    </location>
</feature>
<dbReference type="AlphaFoldDB" id="B5Y946"/>
<dbReference type="Proteomes" id="UP000001732">
    <property type="component" value="Chromosome"/>
</dbReference>
<protein>
    <recommendedName>
        <fullName evidence="4 5">Peptide chain release factor 2</fullName>
        <shortName evidence="4">RF-2</shortName>
    </recommendedName>
</protein>
<dbReference type="Pfam" id="PF03462">
    <property type="entry name" value="PCRF"/>
    <property type="match status" value="1"/>
</dbReference>
<comment type="similarity">
    <text evidence="1 4">Belongs to the prokaryotic/mitochondrial release factor family.</text>
</comment>
<dbReference type="InterPro" id="IPR004374">
    <property type="entry name" value="PrfB"/>
</dbReference>
<dbReference type="Gene3D" id="1.20.58.410">
    <property type="entry name" value="Release factor"/>
    <property type="match status" value="1"/>
</dbReference>
<comment type="function">
    <text evidence="4">Peptide chain release factor 2 directs the termination of translation in response to the peptide chain termination codons UGA and UAA.</text>
</comment>
<dbReference type="InterPro" id="IPR005139">
    <property type="entry name" value="PCRF"/>
</dbReference>
<dbReference type="HAMAP" id="MF_00094">
    <property type="entry name" value="Rel_fac_2"/>
    <property type="match status" value="1"/>
</dbReference>
<dbReference type="PANTHER" id="PTHR43116:SF3">
    <property type="entry name" value="CLASS I PEPTIDE CHAIN RELEASE FACTOR"/>
    <property type="match status" value="1"/>
</dbReference>
<keyword evidence="6" id="KW-0175">Coiled coil</keyword>
<comment type="subcellular location">
    <subcellularLocation>
        <location evidence="4">Cytoplasm</location>
    </subcellularLocation>
</comment>
<reference evidence="9" key="1">
    <citation type="submission" date="2008-08" db="EMBL/GenBank/DDBJ databases">
        <title>The complete genome sequence of Coprothermobacter proteolyticus strain ATCC 5245 / DSM 5265 / BT.</title>
        <authorList>
            <person name="Dodson R.J."/>
            <person name="Durkin A.S."/>
            <person name="Wu M."/>
            <person name="Eisen J."/>
            <person name="Sutton G."/>
        </authorList>
    </citation>
    <scope>NUCLEOTIDE SEQUENCE [LARGE SCALE GENOMIC DNA]</scope>
    <source>
        <strain evidence="9">ATCC 35245 / DSM 5265 / OCM 4 / BT</strain>
    </source>
</reference>
<evidence type="ECO:0000313" key="9">
    <source>
        <dbReference type="Proteomes" id="UP000001732"/>
    </source>
</evidence>
<evidence type="ECO:0000256" key="5">
    <source>
        <dbReference type="NCBIfam" id="TIGR00020"/>
    </source>
</evidence>
<dbReference type="EMBL" id="CP001145">
    <property type="protein sequence ID" value="ACI17258.1"/>
    <property type="molecule type" value="Genomic_DNA"/>
</dbReference>
<dbReference type="Gene3D" id="3.30.70.1660">
    <property type="match status" value="1"/>
</dbReference>
<sequence length="370" mass="42622">MTLEEIIQARDNTASEFQEIVENIKLDDKKAELSDVRKVYEKPDIWSDPDKAVAVARKVQRLEEEIERVEQIENLLKDLDAALELLQEGYDEELFEHALATLKELQQRIELFRLVTLFTEPYDTNDAILMLHAGAGGVDAMDWTQMLMRMYLRWAERMGFETEIVDISRGEEAGVKSCTVFVRGSYAYGYLRAEKGVHRLVRLSPFDADHRRHTSFALVDVVPDVEDVEVEINPDDIEVETFRSGGAGGQHQNKTESGVRLIHKPTGITVTVTEERSQLQNRERAMRILRARVHQYHEEERKKSLEEIRGDVKSASWGNQIRSYVFHPYNMVKDHRTGYSRGDIDNVMDGDITDFMVKFLQGVKVESSDE</sequence>
<dbReference type="InterPro" id="IPR000352">
    <property type="entry name" value="Pep_chain_release_fac_I"/>
</dbReference>
<keyword evidence="9" id="KW-1185">Reference proteome</keyword>
<dbReference type="Pfam" id="PF00472">
    <property type="entry name" value="RF-1"/>
    <property type="match status" value="1"/>
</dbReference>
<dbReference type="STRING" id="309798.COPRO5265_0969"/>
<feature type="modified residue" description="N5-methylglutamine" evidence="4">
    <location>
        <position position="250"/>
    </location>
</feature>
<gene>
    <name evidence="4 8" type="primary">prfB</name>
    <name evidence="8" type="ordered locus">COPRO5265_0969</name>
</gene>
<evidence type="ECO:0000256" key="4">
    <source>
        <dbReference type="HAMAP-Rule" id="MF_00094"/>
    </source>
</evidence>
<feature type="domain" description="Peptide chain release factor" evidence="7">
    <location>
        <begin position="84"/>
        <end position="194"/>
    </location>
</feature>
<dbReference type="GO" id="GO:0005737">
    <property type="term" value="C:cytoplasm"/>
    <property type="evidence" value="ECO:0007669"/>
    <property type="project" value="UniProtKB-SubCell"/>
</dbReference>
<evidence type="ECO:0000256" key="2">
    <source>
        <dbReference type="ARBA" id="ARBA00022481"/>
    </source>
</evidence>
<evidence type="ECO:0000256" key="3">
    <source>
        <dbReference type="ARBA" id="ARBA00022917"/>
    </source>
</evidence>
<dbReference type="PANTHER" id="PTHR43116">
    <property type="entry name" value="PEPTIDE CHAIN RELEASE FACTOR 2"/>
    <property type="match status" value="1"/>
</dbReference>
<keyword evidence="4" id="KW-0963">Cytoplasm</keyword>
<organism evidence="8 9">
    <name type="scientific">Coprothermobacter proteolyticus (strain ATCC 35245 / DSM 5265 / OCM 4 / BT)</name>
    <dbReference type="NCBI Taxonomy" id="309798"/>
    <lineage>
        <taxon>Bacteria</taxon>
        <taxon>Pseudomonadati</taxon>
        <taxon>Coprothermobacterota</taxon>
        <taxon>Coprothermobacteria</taxon>
        <taxon>Coprothermobacterales</taxon>
        <taxon>Coprothermobacteraceae</taxon>
        <taxon>Coprothermobacter</taxon>
    </lineage>
</organism>
<evidence type="ECO:0000256" key="1">
    <source>
        <dbReference type="ARBA" id="ARBA00010835"/>
    </source>
</evidence>
<evidence type="ECO:0000313" key="8">
    <source>
        <dbReference type="EMBL" id="ACI17258.1"/>
    </source>
</evidence>
<dbReference type="KEGG" id="cpo:COPRO5265_0969"/>
<dbReference type="FunFam" id="3.30.160.20:FF:000004">
    <property type="entry name" value="Peptide chain release factor 1"/>
    <property type="match status" value="1"/>
</dbReference>
<dbReference type="OrthoDB" id="9806673at2"/>
<evidence type="ECO:0000259" key="7">
    <source>
        <dbReference type="SMART" id="SM00937"/>
    </source>
</evidence>
<keyword evidence="3 4" id="KW-0648">Protein biosynthesis</keyword>
<name>B5Y946_COPPD</name>
<dbReference type="InterPro" id="IPR045853">
    <property type="entry name" value="Pep_chain_release_fac_I_sf"/>
</dbReference>
<comment type="PTM">
    <text evidence="4">Methylated by PrmC. Methylation increases the termination efficiency of RF2.</text>
</comment>
<dbReference type="GO" id="GO:0016149">
    <property type="term" value="F:translation release factor activity, codon specific"/>
    <property type="evidence" value="ECO:0007669"/>
    <property type="project" value="UniProtKB-UniRule"/>
</dbReference>
<dbReference type="HOGENOM" id="CLU_036856_6_0_9"/>
<dbReference type="RefSeq" id="WP_012543910.1">
    <property type="nucleotide sequence ID" value="NC_011295.1"/>
</dbReference>
<dbReference type="NCBIfam" id="TIGR00020">
    <property type="entry name" value="prfB"/>
    <property type="match status" value="1"/>
</dbReference>
<reference evidence="8 9" key="2">
    <citation type="journal article" date="2014" name="Genome Announc.">
        <title>Complete Genome Sequence of Coprothermobacter proteolyticus DSM 5265.</title>
        <authorList>
            <person name="Alexiev A."/>
            <person name="Coil D.A."/>
            <person name="Badger J.H."/>
            <person name="Enticknap J."/>
            <person name="Ward N."/>
            <person name="Robb F.T."/>
            <person name="Eisen J.A."/>
        </authorList>
    </citation>
    <scope>NUCLEOTIDE SEQUENCE [LARGE SCALE GENOMIC DNA]</scope>
    <source>
        <strain evidence="9">ATCC 35245 / DSM 5265 / OCM 4 / BT</strain>
    </source>
</reference>
<dbReference type="SMART" id="SM00937">
    <property type="entry name" value="PCRF"/>
    <property type="match status" value="1"/>
</dbReference>
<dbReference type="Gene3D" id="3.30.160.20">
    <property type="match status" value="1"/>
</dbReference>
<dbReference type="SUPFAM" id="SSF75620">
    <property type="entry name" value="Release factor"/>
    <property type="match status" value="1"/>
</dbReference>
<dbReference type="eggNOG" id="COG1186">
    <property type="taxonomic scope" value="Bacteria"/>
</dbReference>
<keyword evidence="2 4" id="KW-0488">Methylation</keyword>
<evidence type="ECO:0000256" key="6">
    <source>
        <dbReference type="SAM" id="Coils"/>
    </source>
</evidence>
<proteinExistence type="inferred from homology"/>
<accession>B5Y946</accession>